<comment type="catalytic activity">
    <reaction evidence="13">
        <text>L-seryl-[protein] + ATP = O-phospho-L-seryl-[protein] + ADP + H(+)</text>
        <dbReference type="Rhea" id="RHEA:17989"/>
        <dbReference type="Rhea" id="RHEA-COMP:9863"/>
        <dbReference type="Rhea" id="RHEA-COMP:11604"/>
        <dbReference type="ChEBI" id="CHEBI:15378"/>
        <dbReference type="ChEBI" id="CHEBI:29999"/>
        <dbReference type="ChEBI" id="CHEBI:30616"/>
        <dbReference type="ChEBI" id="CHEBI:83421"/>
        <dbReference type="ChEBI" id="CHEBI:456216"/>
        <dbReference type="EC" id="2.7.11.1"/>
    </reaction>
</comment>
<feature type="compositionally biased region" description="Low complexity" evidence="15">
    <location>
        <begin position="196"/>
        <end position="218"/>
    </location>
</feature>
<evidence type="ECO:0000256" key="7">
    <source>
        <dbReference type="ARBA" id="ARBA00022741"/>
    </source>
</evidence>
<feature type="compositionally biased region" description="Low complexity" evidence="15">
    <location>
        <begin position="39"/>
        <end position="56"/>
    </location>
</feature>
<feature type="region of interest" description="Disordered" evidence="15">
    <location>
        <begin position="1"/>
        <end position="229"/>
    </location>
</feature>
<dbReference type="Proteomes" id="UP000823388">
    <property type="component" value="Chromosome 4K"/>
</dbReference>
<evidence type="ECO:0000313" key="18">
    <source>
        <dbReference type="EMBL" id="KAG2610900.1"/>
    </source>
</evidence>
<evidence type="ECO:0000313" key="19">
    <source>
        <dbReference type="Proteomes" id="UP000823388"/>
    </source>
</evidence>
<dbReference type="PANTHER" id="PTHR47982:SF44">
    <property type="entry name" value="PROLINE-RICH RECEPTOR-LIKE PROTEIN KINASE PERK13-RELATED"/>
    <property type="match status" value="1"/>
</dbReference>
<dbReference type="PROSITE" id="PS50011">
    <property type="entry name" value="PROTEIN_KINASE_DOM"/>
    <property type="match status" value="1"/>
</dbReference>
<evidence type="ECO:0000256" key="8">
    <source>
        <dbReference type="ARBA" id="ARBA00022777"/>
    </source>
</evidence>
<name>A0A8T0TJ49_PANVG</name>
<dbReference type="SUPFAM" id="SSF56112">
    <property type="entry name" value="Protein kinase-like (PK-like)"/>
    <property type="match status" value="1"/>
</dbReference>
<evidence type="ECO:0000256" key="16">
    <source>
        <dbReference type="SAM" id="Phobius"/>
    </source>
</evidence>
<dbReference type="InterPro" id="IPR000719">
    <property type="entry name" value="Prot_kinase_dom"/>
</dbReference>
<feature type="region of interest" description="Disordered" evidence="15">
    <location>
        <begin position="256"/>
        <end position="283"/>
    </location>
</feature>
<dbReference type="PANTHER" id="PTHR47982">
    <property type="entry name" value="PROLINE-RICH RECEPTOR-LIKE PROTEIN KINASE PERK4"/>
    <property type="match status" value="1"/>
</dbReference>
<keyword evidence="3" id="KW-1003">Cell membrane</keyword>
<dbReference type="GO" id="GO:0005886">
    <property type="term" value="C:plasma membrane"/>
    <property type="evidence" value="ECO:0007669"/>
    <property type="project" value="UniProtKB-SubCell"/>
</dbReference>
<feature type="compositionally biased region" description="Polar residues" evidence="15">
    <location>
        <begin position="256"/>
        <end position="270"/>
    </location>
</feature>
<dbReference type="SMART" id="SM00220">
    <property type="entry name" value="S_TKc"/>
    <property type="match status" value="1"/>
</dbReference>
<feature type="domain" description="Protein kinase" evidence="17">
    <location>
        <begin position="389"/>
        <end position="667"/>
    </location>
</feature>
<keyword evidence="11 16" id="KW-0472">Membrane</keyword>
<dbReference type="InterPro" id="IPR008271">
    <property type="entry name" value="Ser/Thr_kinase_AS"/>
</dbReference>
<dbReference type="PROSITE" id="PS00108">
    <property type="entry name" value="PROTEIN_KINASE_ST"/>
    <property type="match status" value="1"/>
</dbReference>
<keyword evidence="9 14" id="KW-0067">ATP-binding</keyword>
<protein>
    <recommendedName>
        <fullName evidence="2">non-specific serine/threonine protein kinase</fullName>
        <ecNumber evidence="2">2.7.11.1</ecNumber>
    </recommendedName>
</protein>
<dbReference type="FunFam" id="1.10.510.10:FF:000173">
    <property type="entry name" value="proline-rich receptor-like protein kinase PERK8"/>
    <property type="match status" value="1"/>
</dbReference>
<comment type="caution">
    <text evidence="18">The sequence shown here is derived from an EMBL/GenBank/DDBJ whole genome shotgun (WGS) entry which is preliminary data.</text>
</comment>
<evidence type="ECO:0000256" key="11">
    <source>
        <dbReference type="ARBA" id="ARBA00023136"/>
    </source>
</evidence>
<sequence>MSDIAPSPSSSSSSQENGNGNDNNNNHNNNDSKAPPPSDSSSDSGSGSSPDSKGWSSPPPSPSSESSRSTPPSDSEDSSSPPSPSGSPPPLPPPSSEQSPSPPPSPSWSGGGGDSKSSPPPTPPSESSRNSGDNSNSSPPPGRSSSSSPPQRSEGSSPPQPPSSPSNQQASPNQSGRSPSLSRESPPSPPQESNDDQSSSQPSRSPPSSSSSSLSSSSSPPPPTNQSVVIIPVPVSSNNTPVSIAPGAAVGTLASNTLPSSHGTNGSTAAGNSSRSSLGSSGVGTSHVAAAIAGAAITGLMFAMLAVFFITRRRRKTTDGLVYHNDGDNNLASGQFGVFANTSGAFYPGASAGFSPAAGPEYQSGIMEPPPGSKSSFSYEELTSITSNFSRDNVIGEGGFGCVYKGWLADGKCVAVKQLKAGSGQGEREFQAEVEIISRVHHRHLVSLVGYCIAQHHRMLIYEFVPNGTLEHHLHSRGMPVMDWPTRLKIAIGAAKGLAYLHEDCHPRIIHRDIKSANILLDYSFEAQVADFGLAKLSNDTHTHVSTRIMGTFGYLAPEYASSGKLTDRSDVFSFGVVLLELITGRKPVDQARPGEESLVEWARPVLVDAVETGDLDAVVDPRLEGAYNRGQMIVMVEAAAACVRHSAPKRPRMVQVMRALDDEGSMSDLSNGVKVGQSRNYHDSGQEAAAIQQLRLTAFASEQYTGEFEQSSGEYRGAYSETQPINRR</sequence>
<keyword evidence="5" id="KW-0808">Transferase</keyword>
<evidence type="ECO:0000256" key="2">
    <source>
        <dbReference type="ARBA" id="ARBA00012513"/>
    </source>
</evidence>
<dbReference type="GO" id="GO:0004674">
    <property type="term" value="F:protein serine/threonine kinase activity"/>
    <property type="evidence" value="ECO:0007669"/>
    <property type="project" value="UniProtKB-KW"/>
</dbReference>
<feature type="transmembrane region" description="Helical" evidence="16">
    <location>
        <begin position="288"/>
        <end position="310"/>
    </location>
</feature>
<feature type="compositionally biased region" description="Low complexity" evidence="15">
    <location>
        <begin position="1"/>
        <end position="32"/>
    </location>
</feature>
<dbReference type="PROSITE" id="PS00107">
    <property type="entry name" value="PROTEIN_KINASE_ATP"/>
    <property type="match status" value="1"/>
</dbReference>
<feature type="compositionally biased region" description="Low complexity" evidence="15">
    <location>
        <begin position="125"/>
        <end position="157"/>
    </location>
</feature>
<keyword evidence="7 14" id="KW-0547">Nucleotide-binding</keyword>
<feature type="compositionally biased region" description="Low complexity" evidence="15">
    <location>
        <begin position="165"/>
        <end position="185"/>
    </location>
</feature>
<evidence type="ECO:0000256" key="1">
    <source>
        <dbReference type="ARBA" id="ARBA00004162"/>
    </source>
</evidence>
<evidence type="ECO:0000256" key="15">
    <source>
        <dbReference type="SAM" id="MobiDB-lite"/>
    </source>
</evidence>
<dbReference type="InterPro" id="IPR047117">
    <property type="entry name" value="PERK1-13-like"/>
</dbReference>
<keyword evidence="8" id="KW-0418">Kinase</keyword>
<evidence type="ECO:0000259" key="17">
    <source>
        <dbReference type="PROSITE" id="PS50011"/>
    </source>
</evidence>
<keyword evidence="4" id="KW-0723">Serine/threonine-protein kinase</keyword>
<keyword evidence="10 16" id="KW-1133">Transmembrane helix</keyword>
<feature type="binding site" evidence="14">
    <location>
        <position position="417"/>
    </location>
    <ligand>
        <name>ATP</name>
        <dbReference type="ChEBI" id="CHEBI:30616"/>
    </ligand>
</feature>
<keyword evidence="19" id="KW-1185">Reference proteome</keyword>
<evidence type="ECO:0000256" key="4">
    <source>
        <dbReference type="ARBA" id="ARBA00022527"/>
    </source>
</evidence>
<dbReference type="InterPro" id="IPR001245">
    <property type="entry name" value="Ser-Thr/Tyr_kinase_cat_dom"/>
</dbReference>
<dbReference type="EC" id="2.7.11.1" evidence="2"/>
<evidence type="ECO:0000256" key="10">
    <source>
        <dbReference type="ARBA" id="ARBA00022989"/>
    </source>
</evidence>
<evidence type="ECO:0000256" key="12">
    <source>
        <dbReference type="ARBA" id="ARBA00047899"/>
    </source>
</evidence>
<gene>
    <name evidence="18" type="ORF">PVAP13_4KG226800</name>
</gene>
<dbReference type="InterPro" id="IPR011009">
    <property type="entry name" value="Kinase-like_dom_sf"/>
</dbReference>
<feature type="compositionally biased region" description="Pro residues" evidence="15">
    <location>
        <begin position="81"/>
        <end position="106"/>
    </location>
</feature>
<reference evidence="18" key="1">
    <citation type="submission" date="2020-05" db="EMBL/GenBank/DDBJ databases">
        <title>WGS assembly of Panicum virgatum.</title>
        <authorList>
            <person name="Lovell J.T."/>
            <person name="Jenkins J."/>
            <person name="Shu S."/>
            <person name="Juenger T.E."/>
            <person name="Schmutz J."/>
        </authorList>
    </citation>
    <scope>NUCLEOTIDE SEQUENCE</scope>
    <source>
        <strain evidence="18">AP13</strain>
    </source>
</reference>
<evidence type="ECO:0000256" key="3">
    <source>
        <dbReference type="ARBA" id="ARBA00022475"/>
    </source>
</evidence>
<evidence type="ECO:0000256" key="6">
    <source>
        <dbReference type="ARBA" id="ARBA00022692"/>
    </source>
</evidence>
<dbReference type="Gene3D" id="3.30.200.20">
    <property type="entry name" value="Phosphorylase Kinase, domain 1"/>
    <property type="match status" value="1"/>
</dbReference>
<proteinExistence type="predicted"/>
<dbReference type="Pfam" id="PF07714">
    <property type="entry name" value="PK_Tyr_Ser-Thr"/>
    <property type="match status" value="1"/>
</dbReference>
<evidence type="ECO:0000256" key="14">
    <source>
        <dbReference type="PROSITE-ProRule" id="PRU10141"/>
    </source>
</evidence>
<keyword evidence="6 16" id="KW-0812">Transmembrane</keyword>
<evidence type="ECO:0000256" key="5">
    <source>
        <dbReference type="ARBA" id="ARBA00022679"/>
    </source>
</evidence>
<feature type="compositionally biased region" description="Low complexity" evidence="15">
    <location>
        <begin position="63"/>
        <end position="73"/>
    </location>
</feature>
<accession>A0A8T0TJ49</accession>
<organism evidence="18 19">
    <name type="scientific">Panicum virgatum</name>
    <name type="common">Blackwell switchgrass</name>
    <dbReference type="NCBI Taxonomy" id="38727"/>
    <lineage>
        <taxon>Eukaryota</taxon>
        <taxon>Viridiplantae</taxon>
        <taxon>Streptophyta</taxon>
        <taxon>Embryophyta</taxon>
        <taxon>Tracheophyta</taxon>
        <taxon>Spermatophyta</taxon>
        <taxon>Magnoliopsida</taxon>
        <taxon>Liliopsida</taxon>
        <taxon>Poales</taxon>
        <taxon>Poaceae</taxon>
        <taxon>PACMAD clade</taxon>
        <taxon>Panicoideae</taxon>
        <taxon>Panicodae</taxon>
        <taxon>Paniceae</taxon>
        <taxon>Panicinae</taxon>
        <taxon>Panicum</taxon>
        <taxon>Panicum sect. Hiantes</taxon>
    </lineage>
</organism>
<feature type="region of interest" description="Disordered" evidence="15">
    <location>
        <begin position="707"/>
        <end position="729"/>
    </location>
</feature>
<comment type="subcellular location">
    <subcellularLocation>
        <location evidence="1">Cell membrane</location>
        <topology evidence="1">Single-pass membrane protein</topology>
    </subcellularLocation>
</comment>
<dbReference type="FunFam" id="3.30.200.20:FF:000212">
    <property type="entry name" value="Proline-rich receptor-like protein kinase PERK8"/>
    <property type="match status" value="1"/>
</dbReference>
<dbReference type="EMBL" id="CM029043">
    <property type="protein sequence ID" value="KAG2610900.1"/>
    <property type="molecule type" value="Genomic_DNA"/>
</dbReference>
<feature type="compositionally biased region" description="Low complexity" evidence="15">
    <location>
        <begin position="271"/>
        <end position="283"/>
    </location>
</feature>
<dbReference type="Gene3D" id="1.10.510.10">
    <property type="entry name" value="Transferase(Phosphotransferase) domain 1"/>
    <property type="match status" value="1"/>
</dbReference>
<evidence type="ECO:0000256" key="9">
    <source>
        <dbReference type="ARBA" id="ARBA00022840"/>
    </source>
</evidence>
<dbReference type="AlphaFoldDB" id="A0A8T0TJ49"/>
<comment type="catalytic activity">
    <reaction evidence="12">
        <text>L-threonyl-[protein] + ATP = O-phospho-L-threonyl-[protein] + ADP + H(+)</text>
        <dbReference type="Rhea" id="RHEA:46608"/>
        <dbReference type="Rhea" id="RHEA-COMP:11060"/>
        <dbReference type="Rhea" id="RHEA-COMP:11605"/>
        <dbReference type="ChEBI" id="CHEBI:15378"/>
        <dbReference type="ChEBI" id="CHEBI:30013"/>
        <dbReference type="ChEBI" id="CHEBI:30616"/>
        <dbReference type="ChEBI" id="CHEBI:61977"/>
        <dbReference type="ChEBI" id="CHEBI:456216"/>
        <dbReference type="EC" id="2.7.11.1"/>
    </reaction>
</comment>
<dbReference type="GO" id="GO:0005524">
    <property type="term" value="F:ATP binding"/>
    <property type="evidence" value="ECO:0007669"/>
    <property type="project" value="UniProtKB-UniRule"/>
</dbReference>
<evidence type="ECO:0000256" key="13">
    <source>
        <dbReference type="ARBA" id="ARBA00048679"/>
    </source>
</evidence>
<dbReference type="InterPro" id="IPR017441">
    <property type="entry name" value="Protein_kinase_ATP_BS"/>
</dbReference>